<dbReference type="InterPro" id="IPR004563">
    <property type="entry name" value="Apolipo_AcylTrfase"/>
</dbReference>
<organism evidence="11 12">
    <name type="scientific">Dyella monticola</name>
    <dbReference type="NCBI Taxonomy" id="1927958"/>
    <lineage>
        <taxon>Bacteria</taxon>
        <taxon>Pseudomonadati</taxon>
        <taxon>Pseudomonadota</taxon>
        <taxon>Gammaproteobacteria</taxon>
        <taxon>Lysobacterales</taxon>
        <taxon>Rhodanobacteraceae</taxon>
        <taxon>Dyella</taxon>
    </lineage>
</organism>
<evidence type="ECO:0000259" key="10">
    <source>
        <dbReference type="PROSITE" id="PS50263"/>
    </source>
</evidence>
<keyword evidence="6 9" id="KW-1133">Transmembrane helix</keyword>
<dbReference type="Gene3D" id="3.60.110.10">
    <property type="entry name" value="Carbon-nitrogen hydrolase"/>
    <property type="match status" value="1"/>
</dbReference>
<dbReference type="SUPFAM" id="SSF56317">
    <property type="entry name" value="Carbon-nitrogen hydrolase"/>
    <property type="match status" value="1"/>
</dbReference>
<evidence type="ECO:0000256" key="2">
    <source>
        <dbReference type="ARBA" id="ARBA00010065"/>
    </source>
</evidence>
<feature type="transmembrane region" description="Helical" evidence="9">
    <location>
        <begin position="56"/>
        <end position="75"/>
    </location>
</feature>
<dbReference type="Pfam" id="PF20154">
    <property type="entry name" value="LNT_N"/>
    <property type="match status" value="1"/>
</dbReference>
<evidence type="ECO:0000256" key="9">
    <source>
        <dbReference type="SAM" id="Phobius"/>
    </source>
</evidence>
<dbReference type="PANTHER" id="PTHR38686:SF1">
    <property type="entry name" value="APOLIPOPROTEIN N-ACYLTRANSFERASE"/>
    <property type="match status" value="1"/>
</dbReference>
<feature type="transmembrane region" description="Helical" evidence="9">
    <location>
        <begin position="32"/>
        <end position="49"/>
    </location>
</feature>
<dbReference type="Proteomes" id="UP000254258">
    <property type="component" value="Unassembled WGS sequence"/>
</dbReference>
<dbReference type="PANTHER" id="PTHR38686">
    <property type="entry name" value="APOLIPOPROTEIN N-ACYLTRANSFERASE"/>
    <property type="match status" value="1"/>
</dbReference>
<gene>
    <name evidence="11" type="ORF">DWU98_16600</name>
</gene>
<evidence type="ECO:0000256" key="7">
    <source>
        <dbReference type="ARBA" id="ARBA00023136"/>
    </source>
</evidence>
<dbReference type="EMBL" id="QRBE01000011">
    <property type="protein sequence ID" value="RDS79684.1"/>
    <property type="molecule type" value="Genomic_DNA"/>
</dbReference>
<evidence type="ECO:0000256" key="8">
    <source>
        <dbReference type="ARBA" id="ARBA00023315"/>
    </source>
</evidence>
<comment type="caution">
    <text evidence="11">The sequence shown here is derived from an EMBL/GenBank/DDBJ whole genome shotgun (WGS) entry which is preliminary data.</text>
</comment>
<feature type="transmembrane region" description="Helical" evidence="9">
    <location>
        <begin position="163"/>
        <end position="183"/>
    </location>
</feature>
<dbReference type="AlphaFoldDB" id="A0A370WU62"/>
<feature type="transmembrane region" description="Helical" evidence="9">
    <location>
        <begin position="116"/>
        <end position="143"/>
    </location>
</feature>
<evidence type="ECO:0000256" key="6">
    <source>
        <dbReference type="ARBA" id="ARBA00022989"/>
    </source>
</evidence>
<sequence>MASSLDLKRVGTSATAIVLTALLLWFGTGMEPLWPLMWLAPLPVLLVAMRASAWRSAIVAFAAWFIGMCNLLSYLHGLIELPIPGLLVNFSIMALVFVVAVLLFRALLRRGAYASALLALPATWVSFEFIVNLSSSSGTAISLAYSQLRFLSFLQLASLTGPWGMSFVLLLFPALVAVGVYLYRDAPKQALRVLAPGVVVIAAVLIFGAVRLMLPIDAPSLKVGLVASDAPGNDDVAHKGLPTQHLLQAYADEAAALAARGATVVVMPEKIGSVADGESPASDAVLQTTADRSNVIVVAGLDRMATNAEYNAARVYIPHAAPMEYHKEHMLPPFELKFTSGKAITVMSQPTGIWGVAICKDMDFTGLSRRYGKAGAGLMLVPAWDFNVDWLFHGHIALMRGVENGFSMVRAAKNGSLYVSDSRGRILAEVRTNTAPFVTLVAEVPVAHAMTLYQLLGNWFAWITLAVLLWVIVQVLRLRKPPLDITQPIR</sequence>
<evidence type="ECO:0000256" key="1">
    <source>
        <dbReference type="ARBA" id="ARBA00004651"/>
    </source>
</evidence>
<dbReference type="GO" id="GO:0042158">
    <property type="term" value="P:lipoprotein biosynthetic process"/>
    <property type="evidence" value="ECO:0007669"/>
    <property type="project" value="InterPro"/>
</dbReference>
<accession>A0A370WU62</accession>
<dbReference type="PROSITE" id="PS50263">
    <property type="entry name" value="CN_HYDROLASE"/>
    <property type="match status" value="1"/>
</dbReference>
<feature type="domain" description="CN hydrolase" evidence="10">
    <location>
        <begin position="221"/>
        <end position="446"/>
    </location>
</feature>
<evidence type="ECO:0000313" key="11">
    <source>
        <dbReference type="EMBL" id="RDS79684.1"/>
    </source>
</evidence>
<evidence type="ECO:0000256" key="5">
    <source>
        <dbReference type="ARBA" id="ARBA00022692"/>
    </source>
</evidence>
<dbReference type="RefSeq" id="WP_115496690.1">
    <property type="nucleotide sequence ID" value="NZ_QRBE01000011.1"/>
</dbReference>
<feature type="transmembrane region" description="Helical" evidence="9">
    <location>
        <begin position="7"/>
        <end position="26"/>
    </location>
</feature>
<keyword evidence="12" id="KW-1185">Reference proteome</keyword>
<evidence type="ECO:0000256" key="4">
    <source>
        <dbReference type="ARBA" id="ARBA00022679"/>
    </source>
</evidence>
<feature type="transmembrane region" description="Helical" evidence="9">
    <location>
        <begin position="190"/>
        <end position="214"/>
    </location>
</feature>
<dbReference type="OrthoDB" id="9811121at2"/>
<dbReference type="Pfam" id="PF00795">
    <property type="entry name" value="CN_hydrolase"/>
    <property type="match status" value="1"/>
</dbReference>
<keyword evidence="8" id="KW-0012">Acyltransferase</keyword>
<keyword evidence="4" id="KW-0808">Transferase</keyword>
<dbReference type="GO" id="GO:0005886">
    <property type="term" value="C:plasma membrane"/>
    <property type="evidence" value="ECO:0007669"/>
    <property type="project" value="UniProtKB-SubCell"/>
</dbReference>
<dbReference type="InterPro" id="IPR036526">
    <property type="entry name" value="C-N_Hydrolase_sf"/>
</dbReference>
<comment type="similarity">
    <text evidence="2">Belongs to the CN hydrolase family. Apolipoprotein N-acyltransferase subfamily.</text>
</comment>
<evidence type="ECO:0000256" key="3">
    <source>
        <dbReference type="ARBA" id="ARBA00022475"/>
    </source>
</evidence>
<keyword evidence="5 9" id="KW-0812">Transmembrane</keyword>
<keyword evidence="3" id="KW-1003">Cell membrane</keyword>
<dbReference type="GO" id="GO:0016410">
    <property type="term" value="F:N-acyltransferase activity"/>
    <property type="evidence" value="ECO:0007669"/>
    <property type="project" value="InterPro"/>
</dbReference>
<name>A0A370WU62_9GAMM</name>
<dbReference type="InterPro" id="IPR003010">
    <property type="entry name" value="C-N_Hydrolase"/>
</dbReference>
<feature type="transmembrane region" description="Helical" evidence="9">
    <location>
        <begin position="459"/>
        <end position="478"/>
    </location>
</feature>
<proteinExistence type="inferred from homology"/>
<comment type="subcellular location">
    <subcellularLocation>
        <location evidence="1">Cell membrane</location>
        <topology evidence="1">Multi-pass membrane protein</topology>
    </subcellularLocation>
</comment>
<reference evidence="11 12" key="1">
    <citation type="submission" date="2018-07" db="EMBL/GenBank/DDBJ databases">
        <title>Dyella monticola sp. nov. and Dyella psychrodurans sp. nov. isolated from monsoon evergreen broad-leaved forest soil of Dinghu Mountain, China.</title>
        <authorList>
            <person name="Gao Z."/>
            <person name="Qiu L."/>
        </authorList>
    </citation>
    <scope>NUCLEOTIDE SEQUENCE [LARGE SCALE GENOMIC DNA]</scope>
    <source>
        <strain evidence="11 12">4G-K06</strain>
    </source>
</reference>
<protein>
    <recommendedName>
        <fullName evidence="10">CN hydrolase domain-containing protein</fullName>
    </recommendedName>
</protein>
<feature type="transmembrane region" description="Helical" evidence="9">
    <location>
        <begin position="81"/>
        <end position="104"/>
    </location>
</feature>
<keyword evidence="7 9" id="KW-0472">Membrane</keyword>
<dbReference type="InterPro" id="IPR045378">
    <property type="entry name" value="LNT_N"/>
</dbReference>
<evidence type="ECO:0000313" key="12">
    <source>
        <dbReference type="Proteomes" id="UP000254258"/>
    </source>
</evidence>